<keyword evidence="3" id="KW-1185">Reference proteome</keyword>
<accession>A0A9N8HUH5</accession>
<feature type="region of interest" description="Disordered" evidence="1">
    <location>
        <begin position="32"/>
        <end position="66"/>
    </location>
</feature>
<evidence type="ECO:0000256" key="1">
    <source>
        <dbReference type="SAM" id="MobiDB-lite"/>
    </source>
</evidence>
<name>A0A9N8HUH5_9STRA</name>
<dbReference type="Proteomes" id="UP001153069">
    <property type="component" value="Unassembled WGS sequence"/>
</dbReference>
<evidence type="ECO:0000313" key="2">
    <source>
        <dbReference type="EMBL" id="CAB9525295.1"/>
    </source>
</evidence>
<sequence>MLTVHSKFVDEEAKRRKKIAKMWAPAIPYFPERKKKGKSSKDEEDEDSTSMRTFSVPLDPDAGDDDDKKKQYYTVKLPVFEMGDTPEEWCEWRFNIDDLVETLGYNKTIQIVHVQCSLLKGKSAELYQSFYIKRFTQEVTSEDQQKKALSQVMNDMALKIFNDGASCVTIYPWATMTPRFLGTVFLRSSMDI</sequence>
<proteinExistence type="predicted"/>
<dbReference type="EMBL" id="CAICTM010001654">
    <property type="protein sequence ID" value="CAB9525295.1"/>
    <property type="molecule type" value="Genomic_DNA"/>
</dbReference>
<reference evidence="2" key="1">
    <citation type="submission" date="2020-06" db="EMBL/GenBank/DDBJ databases">
        <authorList>
            <consortium name="Plant Systems Biology data submission"/>
        </authorList>
    </citation>
    <scope>NUCLEOTIDE SEQUENCE</scope>
    <source>
        <strain evidence="2">D6</strain>
    </source>
</reference>
<dbReference type="AlphaFoldDB" id="A0A9N8HUH5"/>
<protein>
    <submittedName>
        <fullName evidence="2">Uncharacterized protein</fullName>
    </submittedName>
</protein>
<evidence type="ECO:0000313" key="3">
    <source>
        <dbReference type="Proteomes" id="UP001153069"/>
    </source>
</evidence>
<organism evidence="2 3">
    <name type="scientific">Seminavis robusta</name>
    <dbReference type="NCBI Taxonomy" id="568900"/>
    <lineage>
        <taxon>Eukaryota</taxon>
        <taxon>Sar</taxon>
        <taxon>Stramenopiles</taxon>
        <taxon>Ochrophyta</taxon>
        <taxon>Bacillariophyta</taxon>
        <taxon>Bacillariophyceae</taxon>
        <taxon>Bacillariophycidae</taxon>
        <taxon>Naviculales</taxon>
        <taxon>Naviculaceae</taxon>
        <taxon>Seminavis</taxon>
    </lineage>
</organism>
<comment type="caution">
    <text evidence="2">The sequence shown here is derived from an EMBL/GenBank/DDBJ whole genome shotgun (WGS) entry which is preliminary data.</text>
</comment>
<gene>
    <name evidence="2" type="ORF">SEMRO_1656_G289050.1</name>
</gene>